<organism evidence="1">
    <name type="scientific">bioreactor metagenome</name>
    <dbReference type="NCBI Taxonomy" id="1076179"/>
    <lineage>
        <taxon>unclassified sequences</taxon>
        <taxon>metagenomes</taxon>
        <taxon>ecological metagenomes</taxon>
    </lineage>
</organism>
<name>A0A645CR78_9ZZZZ</name>
<sequence>MQRGCTSASDRGVVGNRHGAGRCLSPSVSTLRIDQPGHFLAALQSHDLARNLRNTVFAHGVGR</sequence>
<reference evidence="1" key="1">
    <citation type="submission" date="2019-08" db="EMBL/GenBank/DDBJ databases">
        <authorList>
            <person name="Kucharzyk K."/>
            <person name="Murdoch R.W."/>
            <person name="Higgins S."/>
            <person name="Loffler F."/>
        </authorList>
    </citation>
    <scope>NUCLEOTIDE SEQUENCE</scope>
</reference>
<accession>A0A645CR78</accession>
<dbReference type="AlphaFoldDB" id="A0A645CR78"/>
<dbReference type="EMBL" id="VSSQ01029331">
    <property type="protein sequence ID" value="MPM79417.1"/>
    <property type="molecule type" value="Genomic_DNA"/>
</dbReference>
<gene>
    <name evidence="1" type="ORF">SDC9_126450</name>
</gene>
<evidence type="ECO:0000313" key="1">
    <source>
        <dbReference type="EMBL" id="MPM79417.1"/>
    </source>
</evidence>
<protein>
    <submittedName>
        <fullName evidence="1">Uncharacterized protein</fullName>
    </submittedName>
</protein>
<comment type="caution">
    <text evidence="1">The sequence shown here is derived from an EMBL/GenBank/DDBJ whole genome shotgun (WGS) entry which is preliminary data.</text>
</comment>
<proteinExistence type="predicted"/>